<accession>A0AA45WUA7</accession>
<dbReference type="EMBL" id="FXUF01000002">
    <property type="protein sequence ID" value="SMP45527.1"/>
    <property type="molecule type" value="Genomic_DNA"/>
</dbReference>
<keyword evidence="3" id="KW-1185">Reference proteome</keyword>
<evidence type="ECO:0000313" key="3">
    <source>
        <dbReference type="Proteomes" id="UP001158066"/>
    </source>
</evidence>
<reference evidence="2" key="1">
    <citation type="submission" date="2017-05" db="EMBL/GenBank/DDBJ databases">
        <authorList>
            <person name="Varghese N."/>
            <person name="Submissions S."/>
        </authorList>
    </citation>
    <scope>NUCLEOTIDE SEQUENCE</scope>
    <source>
        <strain evidence="2">Su22</strain>
    </source>
</reference>
<organism evidence="2 3">
    <name type="scientific">Anoxynatronum buryatiense</name>
    <dbReference type="NCBI Taxonomy" id="489973"/>
    <lineage>
        <taxon>Bacteria</taxon>
        <taxon>Bacillati</taxon>
        <taxon>Bacillota</taxon>
        <taxon>Clostridia</taxon>
        <taxon>Eubacteriales</taxon>
        <taxon>Clostridiaceae</taxon>
        <taxon>Anoxynatronum</taxon>
    </lineage>
</organism>
<sequence>MRYLIKIILLLLALSFVGAGIPLYTDTIDLNLEISSDQAVQQSLDFDVLLNPVNSQQYEIVVEMNVSGLDDEELPHEQQPFELQLFSGDEASHHPVTDLLAASARYETLEDGRVMFHSSVILAQEALDLPDGRYQLSVTPRNRQGQLMADAQEISFAFVSLVHYEPARYERASNESALRLYFPDESSRYLIPVTRFVPQTNTTLRETVTQLEAGPTAALGLFNRSPIPPVPRIQLSGGTASLYLSSQLGFYNEYPNVARMAAFSLVESLGTIPEVNRIQFYFDNRIAPEGFRDLVTDQPFEPATGPFVWIAYRTPNGRALLLPREVDNQLIAVPDLVRQLMLDGRPEYGMELQPTVPHEVNLLDYTLHEGVLILNFNQPFEDVFTENPLRGRLMLDSLILSMTSLDLVDAVQFQVEGRLPNVIMEPSLAEPWYAPPYMNPEL</sequence>
<gene>
    <name evidence="2" type="ORF">SAMN06296020_102320</name>
</gene>
<dbReference type="Proteomes" id="UP001158066">
    <property type="component" value="Unassembled WGS sequence"/>
</dbReference>
<name>A0AA45WUA7_9CLOT</name>
<dbReference type="Pfam" id="PF10646">
    <property type="entry name" value="Germane"/>
    <property type="match status" value="2"/>
</dbReference>
<evidence type="ECO:0000259" key="1">
    <source>
        <dbReference type="SMART" id="SM00909"/>
    </source>
</evidence>
<dbReference type="InterPro" id="IPR019606">
    <property type="entry name" value="GerMN"/>
</dbReference>
<dbReference type="AlphaFoldDB" id="A0AA45WUA7"/>
<comment type="caution">
    <text evidence="2">The sequence shown here is derived from an EMBL/GenBank/DDBJ whole genome shotgun (WGS) entry which is preliminary data.</text>
</comment>
<feature type="domain" description="GerMN" evidence="1">
    <location>
        <begin position="333"/>
        <end position="424"/>
    </location>
</feature>
<evidence type="ECO:0000313" key="2">
    <source>
        <dbReference type="EMBL" id="SMP45527.1"/>
    </source>
</evidence>
<dbReference type="RefSeq" id="WP_283408222.1">
    <property type="nucleotide sequence ID" value="NZ_FXUF01000002.1"/>
</dbReference>
<dbReference type="SMART" id="SM00909">
    <property type="entry name" value="Germane"/>
    <property type="match status" value="2"/>
</dbReference>
<feature type="domain" description="GerMN" evidence="1">
    <location>
        <begin position="204"/>
        <end position="291"/>
    </location>
</feature>
<protein>
    <submittedName>
        <fullName evidence="2">Sporulation and spore germination</fullName>
    </submittedName>
</protein>
<proteinExistence type="predicted"/>